<organism evidence="1 2">
    <name type="scientific">Pontibacter populi</name>
    <dbReference type="NCBI Taxonomy" id="890055"/>
    <lineage>
        <taxon>Bacteria</taxon>
        <taxon>Pseudomonadati</taxon>
        <taxon>Bacteroidota</taxon>
        <taxon>Cytophagia</taxon>
        <taxon>Cytophagales</taxon>
        <taxon>Hymenobacteraceae</taxon>
        <taxon>Pontibacter</taxon>
    </lineage>
</organism>
<dbReference type="InterPro" id="IPR019861">
    <property type="entry name" value="PorP/SprF_Bacteroidetes"/>
</dbReference>
<dbReference type="RefSeq" id="WP_350413540.1">
    <property type="nucleotide sequence ID" value="NZ_JBEOKT010000017.1"/>
</dbReference>
<sequence length="338" mass="37026">MKGAILTIVLWTIGLVATAQQLPHFSQYMLNGYLLNPAMAGVENYADVKIGYRNQWSGVGGAPKSYYATVHTPFNKFNVNKTASTVPYRGRNGSKELNHNYKSRSMVMPQAHHGLGFTALSDKAGALERTDISLTYAYHMPLNKSTMMSVGLTGGFSFYAVDQEGLHLTNPTDPTFMGGDYRRAKPNISAGMLIYTRKYYIGATTSQILQDELSRETGIPDQDRAFMHYYATGGYKIVVSPDLSVLPSLMVKYVQPAPLSVDANVKVLFQDKVWLGGSYRHKDAAVVLAGVNISNLLQVGYAYDISNSDIGRVSDGSHEIVVGLLLNNRGKVFCPASL</sequence>
<keyword evidence="2" id="KW-1185">Reference proteome</keyword>
<dbReference type="NCBIfam" id="TIGR03519">
    <property type="entry name" value="T9SS_PorP_fam"/>
    <property type="match status" value="1"/>
</dbReference>
<proteinExistence type="predicted"/>
<accession>A0ABV1RX86</accession>
<evidence type="ECO:0000313" key="1">
    <source>
        <dbReference type="EMBL" id="MER2998999.1"/>
    </source>
</evidence>
<evidence type="ECO:0000313" key="2">
    <source>
        <dbReference type="Proteomes" id="UP001476807"/>
    </source>
</evidence>
<comment type="caution">
    <text evidence="1">The sequence shown here is derived from an EMBL/GenBank/DDBJ whole genome shotgun (WGS) entry which is preliminary data.</text>
</comment>
<dbReference type="Pfam" id="PF11751">
    <property type="entry name" value="PorP_SprF"/>
    <property type="match status" value="1"/>
</dbReference>
<reference evidence="1 2" key="1">
    <citation type="submission" date="2024-06" db="EMBL/GenBank/DDBJ databases">
        <title>Pontibacter populi HYL7-15.</title>
        <authorList>
            <person name="Kim M.K."/>
        </authorList>
    </citation>
    <scope>NUCLEOTIDE SEQUENCE [LARGE SCALE GENOMIC DNA]</scope>
    <source>
        <strain evidence="1 2">HYL7-15</strain>
    </source>
</reference>
<name>A0ABV1RX86_9BACT</name>
<dbReference type="Proteomes" id="UP001476807">
    <property type="component" value="Unassembled WGS sequence"/>
</dbReference>
<gene>
    <name evidence="1" type="ORF">ABS362_15705</name>
</gene>
<protein>
    <submittedName>
        <fullName evidence="1">Type IX secretion system membrane protein PorP/SprF</fullName>
    </submittedName>
</protein>
<dbReference type="EMBL" id="JBEOKT010000017">
    <property type="protein sequence ID" value="MER2998999.1"/>
    <property type="molecule type" value="Genomic_DNA"/>
</dbReference>